<evidence type="ECO:0000259" key="2">
    <source>
        <dbReference type="PROSITE" id="PS50011"/>
    </source>
</evidence>
<protein>
    <recommendedName>
        <fullName evidence="2">Protein kinase domain-containing protein</fullName>
    </recommendedName>
</protein>
<dbReference type="Gene3D" id="1.10.510.10">
    <property type="entry name" value="Transferase(Phosphotransferase) domain 1"/>
    <property type="match status" value="1"/>
</dbReference>
<sequence length="203" mass="23102">MYVGGIYQESMPFKRVMILLPLVRNGNTDYARNITLLVNKGNTTRDDNQAAEQRRGPERRPTGNPPELFFWSTSKGRLWLSYKTNIRANMNTYPRSHTTSSSRLQKALRGISVIAERKVIHCDIEPGNIMVTSTVPKQVAYIDFGCAVLHTHQDIIDSHNNRYCSAALLTGCCGQHRKDFELWAKDLRGDLAYLILEVFTNAR</sequence>
<dbReference type="GO" id="GO:0005524">
    <property type="term" value="F:ATP binding"/>
    <property type="evidence" value="ECO:0007669"/>
    <property type="project" value="InterPro"/>
</dbReference>
<dbReference type="PROSITE" id="PS50011">
    <property type="entry name" value="PROTEIN_KINASE_DOM"/>
    <property type="match status" value="1"/>
</dbReference>
<feature type="compositionally biased region" description="Basic and acidic residues" evidence="1">
    <location>
        <begin position="43"/>
        <end position="61"/>
    </location>
</feature>
<feature type="domain" description="Protein kinase" evidence="2">
    <location>
        <begin position="1"/>
        <end position="203"/>
    </location>
</feature>
<name>A0A2H3ATJ3_9AGAR</name>
<proteinExistence type="predicted"/>
<dbReference type="InterPro" id="IPR000719">
    <property type="entry name" value="Prot_kinase_dom"/>
</dbReference>
<evidence type="ECO:0000313" key="4">
    <source>
        <dbReference type="Proteomes" id="UP000218334"/>
    </source>
</evidence>
<organism evidence="3 4">
    <name type="scientific">Armillaria solidipes</name>
    <dbReference type="NCBI Taxonomy" id="1076256"/>
    <lineage>
        <taxon>Eukaryota</taxon>
        <taxon>Fungi</taxon>
        <taxon>Dikarya</taxon>
        <taxon>Basidiomycota</taxon>
        <taxon>Agaricomycotina</taxon>
        <taxon>Agaricomycetes</taxon>
        <taxon>Agaricomycetidae</taxon>
        <taxon>Agaricales</taxon>
        <taxon>Marasmiineae</taxon>
        <taxon>Physalacriaceae</taxon>
        <taxon>Armillaria</taxon>
    </lineage>
</organism>
<reference evidence="4" key="1">
    <citation type="journal article" date="2017" name="Nat. Ecol. Evol.">
        <title>Genome expansion and lineage-specific genetic innovations in the forest pathogenic fungi Armillaria.</title>
        <authorList>
            <person name="Sipos G."/>
            <person name="Prasanna A.N."/>
            <person name="Walter M.C."/>
            <person name="O'Connor E."/>
            <person name="Balint B."/>
            <person name="Krizsan K."/>
            <person name="Kiss B."/>
            <person name="Hess J."/>
            <person name="Varga T."/>
            <person name="Slot J."/>
            <person name="Riley R."/>
            <person name="Boka B."/>
            <person name="Rigling D."/>
            <person name="Barry K."/>
            <person name="Lee J."/>
            <person name="Mihaltcheva S."/>
            <person name="LaButti K."/>
            <person name="Lipzen A."/>
            <person name="Waldron R."/>
            <person name="Moloney N.M."/>
            <person name="Sperisen C."/>
            <person name="Kredics L."/>
            <person name="Vagvoelgyi C."/>
            <person name="Patrignani A."/>
            <person name="Fitzpatrick D."/>
            <person name="Nagy I."/>
            <person name="Doyle S."/>
            <person name="Anderson J.B."/>
            <person name="Grigoriev I.V."/>
            <person name="Gueldener U."/>
            <person name="Muensterkoetter M."/>
            <person name="Nagy L.G."/>
        </authorList>
    </citation>
    <scope>NUCLEOTIDE SEQUENCE [LARGE SCALE GENOMIC DNA]</scope>
    <source>
        <strain evidence="4">28-4</strain>
    </source>
</reference>
<feature type="region of interest" description="Disordered" evidence="1">
    <location>
        <begin position="41"/>
        <end position="67"/>
    </location>
</feature>
<dbReference type="GO" id="GO:0004672">
    <property type="term" value="F:protein kinase activity"/>
    <property type="evidence" value="ECO:0007669"/>
    <property type="project" value="InterPro"/>
</dbReference>
<evidence type="ECO:0000256" key="1">
    <source>
        <dbReference type="SAM" id="MobiDB-lite"/>
    </source>
</evidence>
<dbReference type="AlphaFoldDB" id="A0A2H3ATJ3"/>
<gene>
    <name evidence="3" type="ORF">ARMSODRAFT_981023</name>
</gene>
<accession>A0A2H3ATJ3</accession>
<dbReference type="EMBL" id="KZ293470">
    <property type="protein sequence ID" value="PBK62035.1"/>
    <property type="molecule type" value="Genomic_DNA"/>
</dbReference>
<dbReference type="InterPro" id="IPR011009">
    <property type="entry name" value="Kinase-like_dom_sf"/>
</dbReference>
<keyword evidence="4" id="KW-1185">Reference proteome</keyword>
<dbReference type="SUPFAM" id="SSF56112">
    <property type="entry name" value="Protein kinase-like (PK-like)"/>
    <property type="match status" value="1"/>
</dbReference>
<evidence type="ECO:0000313" key="3">
    <source>
        <dbReference type="EMBL" id="PBK62035.1"/>
    </source>
</evidence>
<dbReference type="Proteomes" id="UP000218334">
    <property type="component" value="Unassembled WGS sequence"/>
</dbReference>